<accession>A0A388K4M8</accession>
<feature type="region of interest" description="Disordered" evidence="1">
    <location>
        <begin position="1289"/>
        <end position="1313"/>
    </location>
</feature>
<reference evidence="2 3" key="1">
    <citation type="journal article" date="2018" name="Cell">
        <title>The Chara Genome: Secondary Complexity and Implications for Plant Terrestrialization.</title>
        <authorList>
            <person name="Nishiyama T."/>
            <person name="Sakayama H."/>
            <person name="Vries J.D."/>
            <person name="Buschmann H."/>
            <person name="Saint-Marcoux D."/>
            <person name="Ullrich K.K."/>
            <person name="Haas F.B."/>
            <person name="Vanderstraeten L."/>
            <person name="Becker D."/>
            <person name="Lang D."/>
            <person name="Vosolsobe S."/>
            <person name="Rombauts S."/>
            <person name="Wilhelmsson P.K.I."/>
            <person name="Janitza P."/>
            <person name="Kern R."/>
            <person name="Heyl A."/>
            <person name="Rumpler F."/>
            <person name="Villalobos L.I.A.C."/>
            <person name="Clay J.M."/>
            <person name="Skokan R."/>
            <person name="Toyoda A."/>
            <person name="Suzuki Y."/>
            <person name="Kagoshima H."/>
            <person name="Schijlen E."/>
            <person name="Tajeshwar N."/>
            <person name="Catarino B."/>
            <person name="Hetherington A.J."/>
            <person name="Saltykova A."/>
            <person name="Bonnot C."/>
            <person name="Breuninger H."/>
            <person name="Symeonidi A."/>
            <person name="Radhakrishnan G.V."/>
            <person name="Van Nieuwerburgh F."/>
            <person name="Deforce D."/>
            <person name="Chang C."/>
            <person name="Karol K.G."/>
            <person name="Hedrich R."/>
            <person name="Ulvskov P."/>
            <person name="Glockner G."/>
            <person name="Delwiche C.F."/>
            <person name="Petrasek J."/>
            <person name="Van de Peer Y."/>
            <person name="Friml J."/>
            <person name="Beilby M."/>
            <person name="Dolan L."/>
            <person name="Kohara Y."/>
            <person name="Sugano S."/>
            <person name="Fujiyama A."/>
            <person name="Delaux P.-M."/>
            <person name="Quint M."/>
            <person name="TheiBen G."/>
            <person name="Hagemann M."/>
            <person name="Harholt J."/>
            <person name="Dunand C."/>
            <person name="Zachgo S."/>
            <person name="Langdale J."/>
            <person name="Maumus F."/>
            <person name="Straeten D.V.D."/>
            <person name="Gould S.B."/>
            <person name="Rensing S.A."/>
        </authorList>
    </citation>
    <scope>NUCLEOTIDE SEQUENCE [LARGE SCALE GENOMIC DNA]</scope>
    <source>
        <strain evidence="2 3">S276</strain>
    </source>
</reference>
<comment type="caution">
    <text evidence="2">The sequence shown here is derived from an EMBL/GenBank/DDBJ whole genome shotgun (WGS) entry which is preliminary data.</text>
</comment>
<keyword evidence="3" id="KW-1185">Reference proteome</keyword>
<dbReference type="EMBL" id="BFEA01000056">
    <property type="protein sequence ID" value="GBG64969.1"/>
    <property type="molecule type" value="Genomic_DNA"/>
</dbReference>
<organism evidence="2 3">
    <name type="scientific">Chara braunii</name>
    <name type="common">Braun's stonewort</name>
    <dbReference type="NCBI Taxonomy" id="69332"/>
    <lineage>
        <taxon>Eukaryota</taxon>
        <taxon>Viridiplantae</taxon>
        <taxon>Streptophyta</taxon>
        <taxon>Charophyceae</taxon>
        <taxon>Charales</taxon>
        <taxon>Characeae</taxon>
        <taxon>Chara</taxon>
    </lineage>
</organism>
<evidence type="ECO:0008006" key="4">
    <source>
        <dbReference type="Google" id="ProtNLM"/>
    </source>
</evidence>
<sequence>MADVERITPSSRDGDGTVRRRSSRSCTIIAQEKVAAAAAAAAAAASVTKSFLSSSALVKADSKTIQGETDQQKERRALRSMWELACVINFLNVFRSVVKIRTGFRADELETSLMNPNGLIKDLHIDLLKGIPPLPRVPIDKNNWAAVLCAKLRDRWSQVSDGVCPLMAAKGEEEAAYNALNAAARLRILRAVCEMRLDTDDVRGAMDETIKQGEPPSSFQLQPVAVDNSGCTYWYEDDETVGSRLYREIPPVLSKSKTRGLGRRAPPPAAPIWETIATNVEEFHEIGERLSNSRNKPEAKLGKYIFEDLLPCLEERERKREKAAKKQQRQQLLLQSIMNGVGLAAGRSRRERKIVSYTFEEFDKSINEAIKWTNVEVIIGGGWSGVVMEKAGAGGTGRGLVMGVEALIVVKHAREEVSKRHVGFVGEGGCEVFVAYSFDAGDERKVENDNGGEVMAEGADVLDETVRGTRLAEVAELFKVGIDGFLGAEGGRGGRLEEAEVVDVVVEVVGVEEVGGGVRLEAAVDVGVVVVTTWMEGAVVWDSRAVDVGTIVDVGVVVVTTVIVGVRCSIEVTRLDRPEILASILVMDAWMSVWKEDIMRMRVAISMATGSDLCSPVSSRARLSTDWVLTAVISMLEDWAMLGEDGVDAVAEATTADEVEANAAAAATVAATSTAAHWEVLVWRGGMWRCSGFMQKCCAAPPQQIHNLLYDLQQLYVVHEDLFSSLGVSKESFEHPTAELASLVTSTLWTLFTARANEPIRKRQRLNMDMPRSANWDLPETLALVRAKREESYEILREPEGSPPRPSRERWAFIILKLQSWGVDRDVRTCVRRWENLARYYRKVFMHEHFSGRPSFWTLSFTERKMLNMPFQLERRVYDEMDEFMGFNNPLVISPTRVLAICDREASPCNSDSYGDNGEGADRTCGDGGAMSKLWIDVWKPESMAQTPDRENGGEDSPLVLPTPDRWAGAKVRHLESSPSPDGKCSYIPDGQQTTSRPNNSANNLAGRRLGRRRRLARKRRRTPPLSVAFSDLTTAVLSGGAAFANAFLMAGDRQAKLAAESLSVVDERRQVILESNTTVESGQRMLLSVLQGLNTTLNSMIWSISRPEQTDEQHVCGLGLVVGVAAGGTSTPCNLVPFATPGVIRRGSADRNGHSAREVTQAERPKSRNVRPRVSSSQYGDQFVHIDEVEEEDEFGDDDIEGEAIYDDEYLEIRRRQLNALKMSTPVKRRAGRNGGLRRGPDSDDEDYKCGSIRARTGEQRRYNFRDGYSVHRLRQCSIVDDLQWGMKRSSRRRSGSEDENEGRPRGRNNRFLEDNNHHIAEARDFFGNGDFCDGELRGDEGGMQADSGDLSEDGYQSDGMTEDMGRRENGGAVLFEEDESTDAFEDRGRGVKRRRLADLSLGRNARERSRRVQVNHERAERGIFDTGSTRSSGRLNVLKGHITGPDRVACRTFEEVHYGYRLGEGVPRSNGTCDEMEEDGGAEEDYLERTEVRERDFAVGNSDSMQDDDGDSDEQGD</sequence>
<dbReference type="PANTHER" id="PTHR14296">
    <property type="entry name" value="REMODELING AND SPACING FACTOR 1"/>
    <property type="match status" value="1"/>
</dbReference>
<feature type="compositionally biased region" description="Acidic residues" evidence="1">
    <location>
        <begin position="1189"/>
        <end position="1202"/>
    </location>
</feature>
<dbReference type="OrthoDB" id="303107at2759"/>
<dbReference type="Gramene" id="GBG64969">
    <property type="protein sequence ID" value="GBG64969"/>
    <property type="gene ID" value="CBR_g48718"/>
</dbReference>
<dbReference type="Proteomes" id="UP000265515">
    <property type="component" value="Unassembled WGS sequence"/>
</dbReference>
<feature type="compositionally biased region" description="Polar residues" evidence="1">
    <location>
        <begin position="991"/>
        <end position="1004"/>
    </location>
</feature>
<dbReference type="PANTHER" id="PTHR14296:SF3">
    <property type="entry name" value="DIKAR, ISOFORM F"/>
    <property type="match status" value="1"/>
</dbReference>
<dbReference type="GO" id="GO:0006355">
    <property type="term" value="P:regulation of DNA-templated transcription"/>
    <property type="evidence" value="ECO:0007669"/>
    <property type="project" value="InterPro"/>
</dbReference>
<feature type="region of interest" description="Disordered" evidence="1">
    <location>
        <begin position="1466"/>
        <end position="1519"/>
    </location>
</feature>
<dbReference type="Gene3D" id="1.10.10.60">
    <property type="entry name" value="Homeodomain-like"/>
    <property type="match status" value="1"/>
</dbReference>
<feature type="region of interest" description="Disordered" evidence="1">
    <location>
        <begin position="1226"/>
        <end position="1251"/>
    </location>
</feature>
<dbReference type="STRING" id="69332.A0A388K4M8"/>
<evidence type="ECO:0000256" key="1">
    <source>
        <dbReference type="SAM" id="MobiDB-lite"/>
    </source>
</evidence>
<feature type="compositionally biased region" description="Basic and acidic residues" evidence="1">
    <location>
        <begin position="1148"/>
        <end position="1167"/>
    </location>
</feature>
<gene>
    <name evidence="2" type="ORF">CBR_g48718</name>
</gene>
<dbReference type="GO" id="GO:0031213">
    <property type="term" value="C:RSF complex"/>
    <property type="evidence" value="ECO:0007669"/>
    <property type="project" value="InterPro"/>
</dbReference>
<protein>
    <recommendedName>
        <fullName evidence="4">Myb-like domain-containing protein</fullName>
    </recommendedName>
</protein>
<evidence type="ECO:0000313" key="2">
    <source>
        <dbReference type="EMBL" id="GBG64969.1"/>
    </source>
</evidence>
<feature type="region of interest" description="Disordered" evidence="1">
    <location>
        <begin position="945"/>
        <end position="1022"/>
    </location>
</feature>
<feature type="compositionally biased region" description="Basic and acidic residues" evidence="1">
    <location>
        <begin position="1489"/>
        <end position="1499"/>
    </location>
</feature>
<feature type="compositionally biased region" description="Acidic residues" evidence="1">
    <location>
        <begin position="1507"/>
        <end position="1519"/>
    </location>
</feature>
<evidence type="ECO:0000313" key="3">
    <source>
        <dbReference type="Proteomes" id="UP000265515"/>
    </source>
</evidence>
<feature type="compositionally biased region" description="Basic residues" evidence="1">
    <location>
        <begin position="1009"/>
        <end position="1022"/>
    </location>
</feature>
<name>A0A388K4M8_CHABU</name>
<feature type="compositionally biased region" description="Acidic residues" evidence="1">
    <location>
        <begin position="1476"/>
        <end position="1488"/>
    </location>
</feature>
<feature type="region of interest" description="Disordered" evidence="1">
    <location>
        <begin position="1147"/>
        <end position="1202"/>
    </location>
</feature>
<dbReference type="InterPro" id="IPR028938">
    <property type="entry name" value="Rsf1-like"/>
</dbReference>
<proteinExistence type="predicted"/>